<keyword evidence="2" id="KW-1185">Reference proteome</keyword>
<proteinExistence type="predicted"/>
<dbReference type="AlphaFoldDB" id="A0A2P5FDJ6"/>
<organism evidence="1 2">
    <name type="scientific">Trema orientale</name>
    <name type="common">Charcoal tree</name>
    <name type="synonym">Celtis orientalis</name>
    <dbReference type="NCBI Taxonomy" id="63057"/>
    <lineage>
        <taxon>Eukaryota</taxon>
        <taxon>Viridiplantae</taxon>
        <taxon>Streptophyta</taxon>
        <taxon>Embryophyta</taxon>
        <taxon>Tracheophyta</taxon>
        <taxon>Spermatophyta</taxon>
        <taxon>Magnoliopsida</taxon>
        <taxon>eudicotyledons</taxon>
        <taxon>Gunneridae</taxon>
        <taxon>Pentapetalae</taxon>
        <taxon>rosids</taxon>
        <taxon>fabids</taxon>
        <taxon>Rosales</taxon>
        <taxon>Cannabaceae</taxon>
        <taxon>Trema</taxon>
    </lineage>
</organism>
<evidence type="ECO:0000313" key="1">
    <source>
        <dbReference type="EMBL" id="PON95873.1"/>
    </source>
</evidence>
<feature type="non-terminal residue" evidence="1">
    <location>
        <position position="1"/>
    </location>
</feature>
<accession>A0A2P5FDJ6</accession>
<dbReference type="EMBL" id="JXTC01000042">
    <property type="protein sequence ID" value="PON95873.1"/>
    <property type="molecule type" value="Genomic_DNA"/>
</dbReference>
<gene>
    <name evidence="1" type="ORF">TorRG33x02_083960</name>
</gene>
<comment type="caution">
    <text evidence="1">The sequence shown here is derived from an EMBL/GenBank/DDBJ whole genome shotgun (WGS) entry which is preliminary data.</text>
</comment>
<sequence>GSLARACGKPICLLSCSLRHGLITMPMYEGQQLEPKGAKCWPTRHSPRIS</sequence>
<dbReference type="Proteomes" id="UP000237000">
    <property type="component" value="Unassembled WGS sequence"/>
</dbReference>
<evidence type="ECO:0000313" key="2">
    <source>
        <dbReference type="Proteomes" id="UP000237000"/>
    </source>
</evidence>
<name>A0A2P5FDJ6_TREOI</name>
<reference evidence="2" key="1">
    <citation type="submission" date="2016-06" db="EMBL/GenBank/DDBJ databases">
        <title>Parallel loss of symbiosis genes in relatives of nitrogen-fixing non-legume Parasponia.</title>
        <authorList>
            <person name="Van Velzen R."/>
            <person name="Holmer R."/>
            <person name="Bu F."/>
            <person name="Rutten L."/>
            <person name="Van Zeijl A."/>
            <person name="Liu W."/>
            <person name="Santuari L."/>
            <person name="Cao Q."/>
            <person name="Sharma T."/>
            <person name="Shen D."/>
            <person name="Roswanjaya Y."/>
            <person name="Wardhani T."/>
            <person name="Kalhor M.S."/>
            <person name="Jansen J."/>
            <person name="Van den Hoogen J."/>
            <person name="Gungor B."/>
            <person name="Hartog M."/>
            <person name="Hontelez J."/>
            <person name="Verver J."/>
            <person name="Yang W.-C."/>
            <person name="Schijlen E."/>
            <person name="Repin R."/>
            <person name="Schilthuizen M."/>
            <person name="Schranz E."/>
            <person name="Heidstra R."/>
            <person name="Miyata K."/>
            <person name="Fedorova E."/>
            <person name="Kohlen W."/>
            <person name="Bisseling T."/>
            <person name="Smit S."/>
            <person name="Geurts R."/>
        </authorList>
    </citation>
    <scope>NUCLEOTIDE SEQUENCE [LARGE SCALE GENOMIC DNA]</scope>
    <source>
        <strain evidence="2">cv. RG33-2</strain>
    </source>
</reference>
<protein>
    <submittedName>
        <fullName evidence="1">Uncharacterized protein</fullName>
    </submittedName>
</protein>
<dbReference type="InParanoid" id="A0A2P5FDJ6"/>